<dbReference type="InterPro" id="IPR012340">
    <property type="entry name" value="NA-bd_OB-fold"/>
</dbReference>
<dbReference type="EMBL" id="PKPP01000325">
    <property type="protein sequence ID" value="PWA94260.1"/>
    <property type="molecule type" value="Genomic_DNA"/>
</dbReference>
<feature type="domain" description="Replication protein A 70 kDa DNA-binding subunit B/D first OB fold" evidence="1">
    <location>
        <begin position="32"/>
        <end position="135"/>
    </location>
</feature>
<dbReference type="Gene3D" id="2.40.50.140">
    <property type="entry name" value="Nucleic acid-binding proteins"/>
    <property type="match status" value="2"/>
</dbReference>
<dbReference type="Proteomes" id="UP000245207">
    <property type="component" value="Unassembled WGS sequence"/>
</dbReference>
<dbReference type="PANTHER" id="PTHR47165">
    <property type="entry name" value="OS03G0429900 PROTEIN"/>
    <property type="match status" value="1"/>
</dbReference>
<accession>A0A2U1Q8C4</accession>
<name>A0A2U1Q8C4_ARTAN</name>
<reference evidence="2 3" key="1">
    <citation type="journal article" date="2018" name="Mol. Plant">
        <title>The genome of Artemisia annua provides insight into the evolution of Asteraceae family and artemisinin biosynthesis.</title>
        <authorList>
            <person name="Shen Q."/>
            <person name="Zhang L."/>
            <person name="Liao Z."/>
            <person name="Wang S."/>
            <person name="Yan T."/>
            <person name="Shi P."/>
            <person name="Liu M."/>
            <person name="Fu X."/>
            <person name="Pan Q."/>
            <person name="Wang Y."/>
            <person name="Lv Z."/>
            <person name="Lu X."/>
            <person name="Zhang F."/>
            <person name="Jiang W."/>
            <person name="Ma Y."/>
            <person name="Chen M."/>
            <person name="Hao X."/>
            <person name="Li L."/>
            <person name="Tang Y."/>
            <person name="Lv G."/>
            <person name="Zhou Y."/>
            <person name="Sun X."/>
            <person name="Brodelius P.E."/>
            <person name="Rose J.K.C."/>
            <person name="Tang K."/>
        </authorList>
    </citation>
    <scope>NUCLEOTIDE SEQUENCE [LARGE SCALE GENOMIC DNA]</scope>
    <source>
        <strain evidence="3">cv. Huhao1</strain>
        <tissue evidence="2">Leaf</tissue>
    </source>
</reference>
<dbReference type="SUPFAM" id="SSF50249">
    <property type="entry name" value="Nucleic acid-binding proteins"/>
    <property type="match status" value="2"/>
</dbReference>
<dbReference type="OrthoDB" id="1023305at2759"/>
<dbReference type="CDD" id="cd04480">
    <property type="entry name" value="RPA1_DBD_A_like"/>
    <property type="match status" value="1"/>
</dbReference>
<dbReference type="AlphaFoldDB" id="A0A2U1Q8C4"/>
<evidence type="ECO:0000313" key="2">
    <source>
        <dbReference type="EMBL" id="PWA94260.1"/>
    </source>
</evidence>
<dbReference type="PANTHER" id="PTHR47165:SF4">
    <property type="entry name" value="OS03G0429900 PROTEIN"/>
    <property type="match status" value="1"/>
</dbReference>
<dbReference type="GO" id="GO:0003677">
    <property type="term" value="F:DNA binding"/>
    <property type="evidence" value="ECO:0007669"/>
    <property type="project" value="UniProtKB-KW"/>
</dbReference>
<evidence type="ECO:0000259" key="1">
    <source>
        <dbReference type="Pfam" id="PF02721"/>
    </source>
</evidence>
<dbReference type="Pfam" id="PF02721">
    <property type="entry name" value="DUF223"/>
    <property type="match status" value="1"/>
</dbReference>
<gene>
    <name evidence="2" type="ORF">CTI12_AA061180</name>
</gene>
<keyword evidence="2" id="KW-0238">DNA-binding</keyword>
<evidence type="ECO:0000313" key="3">
    <source>
        <dbReference type="Proteomes" id="UP000245207"/>
    </source>
</evidence>
<comment type="caution">
    <text evidence="2">The sequence shown here is derived from an EMBL/GenBank/DDBJ whole genome shotgun (WGS) entry which is preliminary data.</text>
</comment>
<organism evidence="2 3">
    <name type="scientific">Artemisia annua</name>
    <name type="common">Sweet wormwood</name>
    <dbReference type="NCBI Taxonomy" id="35608"/>
    <lineage>
        <taxon>Eukaryota</taxon>
        <taxon>Viridiplantae</taxon>
        <taxon>Streptophyta</taxon>
        <taxon>Embryophyta</taxon>
        <taxon>Tracheophyta</taxon>
        <taxon>Spermatophyta</taxon>
        <taxon>Magnoliopsida</taxon>
        <taxon>eudicotyledons</taxon>
        <taxon>Gunneridae</taxon>
        <taxon>Pentapetalae</taxon>
        <taxon>asterids</taxon>
        <taxon>campanulids</taxon>
        <taxon>Asterales</taxon>
        <taxon>Asteraceae</taxon>
        <taxon>Asteroideae</taxon>
        <taxon>Anthemideae</taxon>
        <taxon>Artemisiinae</taxon>
        <taxon>Artemisia</taxon>
    </lineage>
</organism>
<sequence length="268" mass="31092">MSNSIPKTFLQGRHKKQKHSLLMPIFNCDISYLDEITSNEECSTIKVKIIHIWKSTTTLMDSSSNDENINMLLMDEKGNKIHACTNHYVLKLCRPMLKKDNCILLSNFNLYTGLEGMQLTNHDGKIYFKKNTSISVVQDFNFVRDGFEFIEYHDIITDEKYSKLAFDIIGLISSKPKLKAIYYRKKTVIVSEFKLQNLNGDEVNVTLWEDNADKLDNYLSQEYIQNEPIVLVIQLAKINTWGSCWIKKYATQKPGLSIKMTALLMKYF</sequence>
<proteinExistence type="predicted"/>
<protein>
    <submittedName>
        <fullName evidence="2">Replication protein A 70 kDa DNA-binding subunit D</fullName>
    </submittedName>
</protein>
<dbReference type="InterPro" id="IPR003871">
    <property type="entry name" value="RFA1B/D_OB_1st"/>
</dbReference>
<keyword evidence="3" id="KW-1185">Reference proteome</keyword>